<feature type="compositionally biased region" description="Polar residues" evidence="1">
    <location>
        <begin position="8"/>
        <end position="25"/>
    </location>
</feature>
<protein>
    <submittedName>
        <fullName evidence="2">Uncharacterized protein</fullName>
    </submittedName>
</protein>
<reference evidence="2 3" key="1">
    <citation type="journal article" date="2013" name="Mar. Genomics">
        <title>Expression of sulfatases in Rhodopirellula baltica and the diversity of sulfatases in the genus Rhodopirellula.</title>
        <authorList>
            <person name="Wegner C.E."/>
            <person name="Richter-Heitmann T."/>
            <person name="Klindworth A."/>
            <person name="Klockow C."/>
            <person name="Richter M."/>
            <person name="Achstetter T."/>
            <person name="Glockner F.O."/>
            <person name="Harder J."/>
        </authorList>
    </citation>
    <scope>NUCLEOTIDE SEQUENCE [LARGE SCALE GENOMIC DNA]</scope>
    <source>
        <strain evidence="2 3">SM1</strain>
    </source>
</reference>
<feature type="region of interest" description="Disordered" evidence="1">
    <location>
        <begin position="1"/>
        <end position="25"/>
    </location>
</feature>
<comment type="caution">
    <text evidence="2">The sequence shown here is derived from an EMBL/GenBank/DDBJ whole genome shotgun (WGS) entry which is preliminary data.</text>
</comment>
<name>M5RT84_9BACT</name>
<accession>M5RT84</accession>
<dbReference type="AlphaFoldDB" id="M5RT84"/>
<dbReference type="PATRIC" id="fig|1265738.3.peg.512"/>
<evidence type="ECO:0000256" key="1">
    <source>
        <dbReference type="SAM" id="MobiDB-lite"/>
    </source>
</evidence>
<dbReference type="Proteomes" id="UP000011991">
    <property type="component" value="Unassembled WGS sequence"/>
</dbReference>
<keyword evidence="3" id="KW-1185">Reference proteome</keyword>
<evidence type="ECO:0000313" key="3">
    <source>
        <dbReference type="Proteomes" id="UP000011991"/>
    </source>
</evidence>
<evidence type="ECO:0000313" key="2">
    <source>
        <dbReference type="EMBL" id="EMI22553.1"/>
    </source>
</evidence>
<proteinExistence type="predicted"/>
<organism evidence="2 3">
    <name type="scientific">Rhodopirellula maiorica SM1</name>
    <dbReference type="NCBI Taxonomy" id="1265738"/>
    <lineage>
        <taxon>Bacteria</taxon>
        <taxon>Pseudomonadati</taxon>
        <taxon>Planctomycetota</taxon>
        <taxon>Planctomycetia</taxon>
        <taxon>Pirellulales</taxon>
        <taxon>Pirellulaceae</taxon>
        <taxon>Novipirellula</taxon>
    </lineage>
</organism>
<sequence>MLAGRTGGPSTTNLQMKESPESQNMDFNRFLQSVLSSLESVRTVCERTRSCRLHQNVRGQIVRTSG</sequence>
<dbReference type="EMBL" id="ANOG01000079">
    <property type="protein sequence ID" value="EMI22553.1"/>
    <property type="molecule type" value="Genomic_DNA"/>
</dbReference>
<gene>
    <name evidence="2" type="ORF">RMSM_00510</name>
</gene>